<dbReference type="Proteomes" id="UP000410492">
    <property type="component" value="Unassembled WGS sequence"/>
</dbReference>
<dbReference type="AlphaFoldDB" id="A0A653CD19"/>
<keyword evidence="2" id="KW-1185">Reference proteome</keyword>
<sequence length="61" mass="7039">KSGRSLHTHTLITRCLCGLNANWFLSREWIITKSNGYQHTKHRISCVLATVVHIVSRFLFS</sequence>
<evidence type="ECO:0000313" key="1">
    <source>
        <dbReference type="EMBL" id="VEN45613.1"/>
    </source>
</evidence>
<feature type="non-terminal residue" evidence="1">
    <location>
        <position position="1"/>
    </location>
</feature>
<proteinExistence type="predicted"/>
<organism evidence="1 2">
    <name type="scientific">Callosobruchus maculatus</name>
    <name type="common">Southern cowpea weevil</name>
    <name type="synonym">Pulse bruchid</name>
    <dbReference type="NCBI Taxonomy" id="64391"/>
    <lineage>
        <taxon>Eukaryota</taxon>
        <taxon>Metazoa</taxon>
        <taxon>Ecdysozoa</taxon>
        <taxon>Arthropoda</taxon>
        <taxon>Hexapoda</taxon>
        <taxon>Insecta</taxon>
        <taxon>Pterygota</taxon>
        <taxon>Neoptera</taxon>
        <taxon>Endopterygota</taxon>
        <taxon>Coleoptera</taxon>
        <taxon>Polyphaga</taxon>
        <taxon>Cucujiformia</taxon>
        <taxon>Chrysomeloidea</taxon>
        <taxon>Chrysomelidae</taxon>
        <taxon>Bruchinae</taxon>
        <taxon>Bruchini</taxon>
        <taxon>Callosobruchus</taxon>
    </lineage>
</organism>
<dbReference type="EMBL" id="CAACVG010007468">
    <property type="protein sequence ID" value="VEN45613.1"/>
    <property type="molecule type" value="Genomic_DNA"/>
</dbReference>
<accession>A0A653CD19</accession>
<protein>
    <submittedName>
        <fullName evidence="1">Uncharacterized protein</fullName>
    </submittedName>
</protein>
<reference evidence="1 2" key="1">
    <citation type="submission" date="2019-01" db="EMBL/GenBank/DDBJ databases">
        <authorList>
            <person name="Sayadi A."/>
        </authorList>
    </citation>
    <scope>NUCLEOTIDE SEQUENCE [LARGE SCALE GENOMIC DNA]</scope>
</reference>
<evidence type="ECO:0000313" key="2">
    <source>
        <dbReference type="Proteomes" id="UP000410492"/>
    </source>
</evidence>
<gene>
    <name evidence="1" type="ORF">CALMAC_LOCUS8010</name>
</gene>
<name>A0A653CD19_CALMS</name>